<protein>
    <submittedName>
        <fullName evidence="2">Uncharacterized protein</fullName>
    </submittedName>
</protein>
<evidence type="ECO:0000256" key="1">
    <source>
        <dbReference type="SAM" id="MobiDB-lite"/>
    </source>
</evidence>
<evidence type="ECO:0000313" key="3">
    <source>
        <dbReference type="Proteomes" id="UP000799424"/>
    </source>
</evidence>
<keyword evidence="3" id="KW-1185">Reference proteome</keyword>
<gene>
    <name evidence="2" type="ORF">CC86DRAFT_423112</name>
</gene>
<organism evidence="2 3">
    <name type="scientific">Ophiobolus disseminans</name>
    <dbReference type="NCBI Taxonomy" id="1469910"/>
    <lineage>
        <taxon>Eukaryota</taxon>
        <taxon>Fungi</taxon>
        <taxon>Dikarya</taxon>
        <taxon>Ascomycota</taxon>
        <taxon>Pezizomycotina</taxon>
        <taxon>Dothideomycetes</taxon>
        <taxon>Pleosporomycetidae</taxon>
        <taxon>Pleosporales</taxon>
        <taxon>Pleosporineae</taxon>
        <taxon>Phaeosphaeriaceae</taxon>
        <taxon>Ophiobolus</taxon>
    </lineage>
</organism>
<name>A0A6A6ZQX6_9PLEO</name>
<feature type="region of interest" description="Disordered" evidence="1">
    <location>
        <begin position="1"/>
        <end position="20"/>
    </location>
</feature>
<dbReference type="PANTHER" id="PTHR42085:SF1">
    <property type="entry name" value="F-BOX DOMAIN-CONTAINING PROTEIN"/>
    <property type="match status" value="1"/>
</dbReference>
<dbReference type="OrthoDB" id="4790878at2759"/>
<dbReference type="EMBL" id="MU006233">
    <property type="protein sequence ID" value="KAF2823019.1"/>
    <property type="molecule type" value="Genomic_DNA"/>
</dbReference>
<feature type="compositionally biased region" description="Low complexity" evidence="1">
    <location>
        <begin position="7"/>
        <end position="20"/>
    </location>
</feature>
<proteinExistence type="predicted"/>
<dbReference type="Proteomes" id="UP000799424">
    <property type="component" value="Unassembled WGS sequence"/>
</dbReference>
<dbReference type="PANTHER" id="PTHR42085">
    <property type="entry name" value="F-BOX DOMAIN-CONTAINING PROTEIN"/>
    <property type="match status" value="1"/>
</dbReference>
<dbReference type="AlphaFoldDB" id="A0A6A6ZQX6"/>
<reference evidence="2" key="1">
    <citation type="journal article" date="2020" name="Stud. Mycol.">
        <title>101 Dothideomycetes genomes: a test case for predicting lifestyles and emergence of pathogens.</title>
        <authorList>
            <person name="Haridas S."/>
            <person name="Albert R."/>
            <person name="Binder M."/>
            <person name="Bloem J."/>
            <person name="Labutti K."/>
            <person name="Salamov A."/>
            <person name="Andreopoulos B."/>
            <person name="Baker S."/>
            <person name="Barry K."/>
            <person name="Bills G."/>
            <person name="Bluhm B."/>
            <person name="Cannon C."/>
            <person name="Castanera R."/>
            <person name="Culley D."/>
            <person name="Daum C."/>
            <person name="Ezra D."/>
            <person name="Gonzalez J."/>
            <person name="Henrissat B."/>
            <person name="Kuo A."/>
            <person name="Liang C."/>
            <person name="Lipzen A."/>
            <person name="Lutzoni F."/>
            <person name="Magnuson J."/>
            <person name="Mondo S."/>
            <person name="Nolan M."/>
            <person name="Ohm R."/>
            <person name="Pangilinan J."/>
            <person name="Park H.-J."/>
            <person name="Ramirez L."/>
            <person name="Alfaro M."/>
            <person name="Sun H."/>
            <person name="Tritt A."/>
            <person name="Yoshinaga Y."/>
            <person name="Zwiers L.-H."/>
            <person name="Turgeon B."/>
            <person name="Goodwin S."/>
            <person name="Spatafora J."/>
            <person name="Crous P."/>
            <person name="Grigoriev I."/>
        </authorList>
    </citation>
    <scope>NUCLEOTIDE SEQUENCE</scope>
    <source>
        <strain evidence="2">CBS 113818</strain>
    </source>
</reference>
<sequence length="207" mass="23641">MRQLELSTTSRPQSRITSRITSTPTSPLLRLPAELRNHIYKLVLTSSNVFEDGLRLGVTWYRTTAFLFDCTEKYQSLNHSTTVNQLKYVNKQLYKETAGLELKYNSLVICARDWDEKPAEQLVKWLATFTPSKVAWIKKVVIKAEVLDNPIFTPMPPTIMFPSLTISNCTTTRNLTPRKFADDVVAVAELVHFRRANPTVTIQYMGA</sequence>
<dbReference type="InterPro" id="IPR038883">
    <property type="entry name" value="AN11006-like"/>
</dbReference>
<evidence type="ECO:0000313" key="2">
    <source>
        <dbReference type="EMBL" id="KAF2823019.1"/>
    </source>
</evidence>
<accession>A0A6A6ZQX6</accession>